<dbReference type="Pfam" id="PF11832">
    <property type="entry name" value="DUF3352"/>
    <property type="match status" value="1"/>
</dbReference>
<evidence type="ECO:0000256" key="1">
    <source>
        <dbReference type="SAM" id="Phobius"/>
    </source>
</evidence>
<evidence type="ECO:0000313" key="2">
    <source>
        <dbReference type="EMBL" id="QMS90636.1"/>
    </source>
</evidence>
<proteinExistence type="predicted"/>
<keyword evidence="1" id="KW-0812">Transmembrane</keyword>
<keyword evidence="1" id="KW-0472">Membrane</keyword>
<dbReference type="EMBL" id="CP054698">
    <property type="protein sequence ID" value="QMS90636.1"/>
    <property type="molecule type" value="Genomic_DNA"/>
</dbReference>
<feature type="transmembrane region" description="Helical" evidence="1">
    <location>
        <begin position="12"/>
        <end position="30"/>
    </location>
</feature>
<reference evidence="3" key="1">
    <citation type="submission" date="2020-06" db="EMBL/GenBank/DDBJ databases">
        <title>Nostoc edaphicum CCNP1411 genome.</title>
        <authorList>
            <person name="Fidor A."/>
            <person name="Grabski M."/>
            <person name="Gawor J."/>
            <person name="Gromadka R."/>
            <person name="Wegrzyn G."/>
            <person name="Mazur-Marzec H."/>
        </authorList>
    </citation>
    <scope>NUCLEOTIDE SEQUENCE [LARGE SCALE GENOMIC DNA]</scope>
    <source>
        <strain evidence="3">CCNP1411</strain>
    </source>
</reference>
<keyword evidence="3" id="KW-1185">Reference proteome</keyword>
<dbReference type="KEGG" id="ned:HUN01_24760"/>
<sequence>MPESKSKFLIPAIGAAVVVVAGSIATYTYFKGPSGSSSDALGSAKVVPSTALMATYITTDTEAWAKLQQFGTPEAQKLVAKNLENFNKQMFRDGNVSYEKDIKPWAGGVMIAVLPPNPVKPAQFNVPSGAPNLPTNLQQEQNILIVVGIKDKLSALNFANKLKSQKGVKFQESDYQGQKIVETTENGKPTYSVVLNNSHLVLAPEKQAVEKAIDTFKGQSSFASKEGASNILKGVDVKNSLAQIYVPDYAGMVQQLAAGNPQVKQLPPQTLTQLKQIKSVVAGIGVDDAGVRVKAIANLDPQLNKFQYQSSPGNIVGKFPTDTFALVSGNGISRGWEALVEQSKDYPEMKQGLEQVRGQLKFVNIDLDKDIFGWMNGEFAFGAIPSNQGVLASVGFGGALVFDTSDRKTAEATLTKLDTLAKTQQINVANRNIGGKDVTEWQIPRQGALLAHGWLDQDTVFVAVGGPVADAVADGKNSSLDNSDAFKAVTSSLQKPNGGYFYLDMDKTKTVPLINSFISSNPDTITILSSVRGIGFTSTSPDKSTSELEMLLALKPTAK</sequence>
<accession>A0A7D7LD83</accession>
<dbReference type="Proteomes" id="UP000514713">
    <property type="component" value="Chromosome"/>
</dbReference>
<keyword evidence="1" id="KW-1133">Transmembrane helix</keyword>
<organism evidence="2 3">
    <name type="scientific">Nostoc edaphicum CCNP1411</name>
    <dbReference type="NCBI Taxonomy" id="1472755"/>
    <lineage>
        <taxon>Bacteria</taxon>
        <taxon>Bacillati</taxon>
        <taxon>Cyanobacteriota</taxon>
        <taxon>Cyanophyceae</taxon>
        <taxon>Nostocales</taxon>
        <taxon>Nostocaceae</taxon>
        <taxon>Nostoc</taxon>
    </lineage>
</organism>
<evidence type="ECO:0000313" key="3">
    <source>
        <dbReference type="Proteomes" id="UP000514713"/>
    </source>
</evidence>
<dbReference type="AlphaFoldDB" id="A0A7D7LD83"/>
<gene>
    <name evidence="2" type="ORF">HUN01_24760</name>
</gene>
<name>A0A7D7LD83_9NOSO</name>
<dbReference type="RefSeq" id="WP_181928402.1">
    <property type="nucleotide sequence ID" value="NZ_CP054698.1"/>
</dbReference>
<dbReference type="InterPro" id="IPR021787">
    <property type="entry name" value="DUF3352"/>
</dbReference>
<protein>
    <submittedName>
        <fullName evidence="2">DUF3352 domain-containing protein</fullName>
    </submittedName>
</protein>